<dbReference type="Proteomes" id="UP000239322">
    <property type="component" value="Unassembled WGS sequence"/>
</dbReference>
<dbReference type="AlphaFoldDB" id="A0A2S9PPT8"/>
<organism evidence="2 3">
    <name type="scientific">Streptomyces solincola</name>
    <dbReference type="NCBI Taxonomy" id="2100817"/>
    <lineage>
        <taxon>Bacteria</taxon>
        <taxon>Bacillati</taxon>
        <taxon>Actinomycetota</taxon>
        <taxon>Actinomycetes</taxon>
        <taxon>Kitasatosporales</taxon>
        <taxon>Streptomycetaceae</taxon>
        <taxon>Streptomyces</taxon>
    </lineage>
</organism>
<name>A0A2S9PPT8_9ACTN</name>
<accession>A0A2S9PPT8</accession>
<proteinExistence type="predicted"/>
<dbReference type="EMBL" id="PVLV01000501">
    <property type="protein sequence ID" value="PRH76426.1"/>
    <property type="molecule type" value="Genomic_DNA"/>
</dbReference>
<keyword evidence="3" id="KW-1185">Reference proteome</keyword>
<evidence type="ECO:0000313" key="2">
    <source>
        <dbReference type="EMBL" id="PRH76426.1"/>
    </source>
</evidence>
<evidence type="ECO:0000256" key="1">
    <source>
        <dbReference type="SAM" id="MobiDB-lite"/>
    </source>
</evidence>
<reference evidence="2 3" key="1">
    <citation type="submission" date="2018-03" db="EMBL/GenBank/DDBJ databases">
        <title>Novel Streptomyces sp. from soil.</title>
        <authorList>
            <person name="Tan G.Y.A."/>
            <person name="Lee Z.Y."/>
        </authorList>
    </citation>
    <scope>NUCLEOTIDE SEQUENCE [LARGE SCALE GENOMIC DNA]</scope>
    <source>
        <strain evidence="2 3">ST5x</strain>
    </source>
</reference>
<protein>
    <submittedName>
        <fullName evidence="2">Uncharacterized protein</fullName>
    </submittedName>
</protein>
<gene>
    <name evidence="2" type="ORF">C6N75_25710</name>
</gene>
<evidence type="ECO:0000313" key="3">
    <source>
        <dbReference type="Proteomes" id="UP000239322"/>
    </source>
</evidence>
<feature type="region of interest" description="Disordered" evidence="1">
    <location>
        <begin position="88"/>
        <end position="132"/>
    </location>
</feature>
<feature type="compositionally biased region" description="Basic and acidic residues" evidence="1">
    <location>
        <begin position="97"/>
        <end position="108"/>
    </location>
</feature>
<comment type="caution">
    <text evidence="2">The sequence shown here is derived from an EMBL/GenBank/DDBJ whole genome shotgun (WGS) entry which is preliminary data.</text>
</comment>
<sequence>MVPVAFGAVPVTPCGRPPPTGAMGPCGDGVVPVVIGGAPLGSVCTGGVAGGAMLLISVRVPLPFGASIALSVISVRGVPSLEAVTSVRAAPDWAGDAPDKLDSERPEADESPYSRPPVGCGTSTLSGLGGGGGCWPARVLSDTA</sequence>